<feature type="coiled-coil region" evidence="1">
    <location>
        <begin position="314"/>
        <end position="366"/>
    </location>
</feature>
<keyword evidence="1" id="KW-0175">Coiled coil</keyword>
<feature type="compositionally biased region" description="Low complexity" evidence="2">
    <location>
        <begin position="700"/>
        <end position="724"/>
    </location>
</feature>
<sequence>MDSRLLLLQKEQELNQLREAALIELEQRYAAKEQECHELLDKFNQLQADFEYNIQLLEGRDQELQQYDSDASLQAEALADCQRQLAELQEACEEARKELKAERAARQEEEFLAQTNCQELRQQIEDLRASAAEQLLRATEQYEHNKRVLQRALAEAKEEVSRQRREMGAEFQAQAQQLELKYRQQAEDAQQEAIVAKTLAQQRETEARAAHARELDRIKATEAALSVSRRHEQAAASLTWELESMQRLKDDAIAELQQQCTTLRQQLQVWSEEADQQHGDLSRRLASSITALEQVRASSAAAASQAEARHAEELAALRQKLQLAQCHVTSLETELSDAQAALLVTQQEAREKAATLEQELRVKSESCEEVLAGAEQKHKAETRQLKESLWARDEEVRTLQEKLEGLKKVLAERRSDIKTYKEQLVASGERERAIQRQLMAAEMRLEEAHEMQLVSSATEQEGLTKRLLEQRNTANAALQDVQQRILAKEAEARYLRDHLAANLPPPKASVVLAAAAAAGAAAAINNPPGNSASGANTPSGAHLHKLFSRDGGLRQARQQQQQQQAQASGSTQAPMEACASGSVHAPIEACTSGSTQAPFEACASGSAPIPIDEACANASAHAPIELLPPEHMRGLSASSFSAWAQGDAQDDEGMLLEWPEFEGDSHHHHHHHHQGEEKSSHVYMGEKVCAEDGRGRLHHVQVGQQQQQQHTRMHPMQQQQQQQHPRWHPWEAP</sequence>
<dbReference type="InterPro" id="IPR042481">
    <property type="entry name" value="CCDC57"/>
</dbReference>
<feature type="compositionally biased region" description="Low complexity" evidence="2">
    <location>
        <begin position="554"/>
        <end position="567"/>
    </location>
</feature>
<protein>
    <submittedName>
        <fullName evidence="3">Uncharacterized protein</fullName>
    </submittedName>
</protein>
<evidence type="ECO:0000256" key="1">
    <source>
        <dbReference type="SAM" id="Coils"/>
    </source>
</evidence>
<feature type="coiled-coil region" evidence="1">
    <location>
        <begin position="396"/>
        <end position="491"/>
    </location>
</feature>
<feature type="region of interest" description="Disordered" evidence="2">
    <location>
        <begin position="663"/>
        <end position="682"/>
    </location>
</feature>
<gene>
    <name evidence="3" type="ORF">DTER00134_LOCUS19983</name>
</gene>
<feature type="region of interest" description="Disordered" evidence="2">
    <location>
        <begin position="698"/>
        <end position="733"/>
    </location>
</feature>
<dbReference type="GO" id="GO:0007020">
    <property type="term" value="P:microtubule nucleation"/>
    <property type="evidence" value="ECO:0007669"/>
    <property type="project" value="TreeGrafter"/>
</dbReference>
<evidence type="ECO:0000313" key="3">
    <source>
        <dbReference type="EMBL" id="CAE0504910.1"/>
    </source>
</evidence>
<organism evidence="3">
    <name type="scientific">Dunaliella tertiolecta</name>
    <name type="common">Green alga</name>
    <dbReference type="NCBI Taxonomy" id="3047"/>
    <lineage>
        <taxon>Eukaryota</taxon>
        <taxon>Viridiplantae</taxon>
        <taxon>Chlorophyta</taxon>
        <taxon>core chlorophytes</taxon>
        <taxon>Chlorophyceae</taxon>
        <taxon>CS clade</taxon>
        <taxon>Chlamydomonadales</taxon>
        <taxon>Dunaliellaceae</taxon>
        <taxon>Dunaliella</taxon>
    </lineage>
</organism>
<dbReference type="PANTHER" id="PTHR46725:SF1">
    <property type="entry name" value="COILED-COIL DOMAIN-CONTAINING PROTEIN 57"/>
    <property type="match status" value="1"/>
</dbReference>
<accession>A0A7S3VSJ1</accession>
<dbReference type="PANTHER" id="PTHR46725">
    <property type="entry name" value="COILED-COIL DOMAIN-CONTAINING PROTEIN 57"/>
    <property type="match status" value="1"/>
</dbReference>
<dbReference type="AlphaFoldDB" id="A0A7S3VSJ1"/>
<name>A0A7S3VSJ1_DUNTE</name>
<dbReference type="GO" id="GO:0005876">
    <property type="term" value="C:spindle microtubule"/>
    <property type="evidence" value="ECO:0007669"/>
    <property type="project" value="TreeGrafter"/>
</dbReference>
<proteinExistence type="predicted"/>
<dbReference type="GO" id="GO:0060271">
    <property type="term" value="P:cilium assembly"/>
    <property type="evidence" value="ECO:0007669"/>
    <property type="project" value="TreeGrafter"/>
</dbReference>
<dbReference type="EMBL" id="HBIP01032786">
    <property type="protein sequence ID" value="CAE0504910.1"/>
    <property type="molecule type" value="Transcribed_RNA"/>
</dbReference>
<feature type="region of interest" description="Disordered" evidence="2">
    <location>
        <begin position="550"/>
        <end position="579"/>
    </location>
</feature>
<dbReference type="GO" id="GO:0045931">
    <property type="term" value="P:positive regulation of mitotic cell cycle"/>
    <property type="evidence" value="ECO:0007669"/>
    <property type="project" value="TreeGrafter"/>
</dbReference>
<evidence type="ECO:0000256" key="2">
    <source>
        <dbReference type="SAM" id="MobiDB-lite"/>
    </source>
</evidence>
<reference evidence="3" key="1">
    <citation type="submission" date="2021-01" db="EMBL/GenBank/DDBJ databases">
        <authorList>
            <person name="Corre E."/>
            <person name="Pelletier E."/>
            <person name="Niang G."/>
            <person name="Scheremetjew M."/>
            <person name="Finn R."/>
            <person name="Kale V."/>
            <person name="Holt S."/>
            <person name="Cochrane G."/>
            <person name="Meng A."/>
            <person name="Brown T."/>
            <person name="Cohen L."/>
        </authorList>
    </citation>
    <scope>NUCLEOTIDE SEQUENCE</scope>
    <source>
        <strain evidence="3">CCMP1320</strain>
    </source>
</reference>
<feature type="coiled-coil region" evidence="1">
    <location>
        <begin position="7"/>
        <end position="192"/>
    </location>
</feature>